<dbReference type="InterPro" id="IPR029062">
    <property type="entry name" value="Class_I_gatase-like"/>
</dbReference>
<evidence type="ECO:0000313" key="2">
    <source>
        <dbReference type="EMBL" id="PFG20629.1"/>
    </source>
</evidence>
<dbReference type="SUPFAM" id="SSF52317">
    <property type="entry name" value="Class I glutamine amidotransferase-like"/>
    <property type="match status" value="1"/>
</dbReference>
<dbReference type="InterPro" id="IPR017926">
    <property type="entry name" value="GATASE"/>
</dbReference>
<dbReference type="CDD" id="cd01741">
    <property type="entry name" value="GATase1_1"/>
    <property type="match status" value="1"/>
</dbReference>
<reference evidence="2 3" key="1">
    <citation type="submission" date="2017-10" db="EMBL/GenBank/DDBJ databases">
        <title>Sequencing the genomes of 1000 actinobacteria strains.</title>
        <authorList>
            <person name="Klenk H.-P."/>
        </authorList>
    </citation>
    <scope>NUCLEOTIDE SEQUENCE [LARGE SCALE GENOMIC DNA]</scope>
    <source>
        <strain evidence="2 3">DSM 21801</strain>
    </source>
</reference>
<sequence>MHEDTGVGPTAQHRPFVLLASRSEQPVADEEYEAFCRFMELPAERLWRIRLDQRPMPAIDLDTVAGIVVAGSPFTSSDPPESKSEVQKRVEREIGALLMDVCERDIPFLGACYGVGTLGVHLGGVVDTTYGEPVGAVPVALNAAGLSDPLLEGLPPVFDAYVGHKEALRAAPPGTTLLASSPGAPVQMLRYRRNVYATQFHPELDAPGIVSRLRAYRDKGYYDPAEIDAVIARVESADVTASAGVLRNFARIYG</sequence>
<evidence type="ECO:0000259" key="1">
    <source>
        <dbReference type="Pfam" id="PF00117"/>
    </source>
</evidence>
<protein>
    <submittedName>
        <fullName evidence="2">GMP synthase (Glutamine-hydrolysing)</fullName>
    </submittedName>
</protein>
<evidence type="ECO:0000313" key="3">
    <source>
        <dbReference type="Proteomes" id="UP000224915"/>
    </source>
</evidence>
<dbReference type="NCBIfam" id="NF005743">
    <property type="entry name" value="PRK07567.1"/>
    <property type="match status" value="1"/>
</dbReference>
<feature type="domain" description="Glutamine amidotransferase" evidence="1">
    <location>
        <begin position="62"/>
        <end position="204"/>
    </location>
</feature>
<proteinExistence type="predicted"/>
<dbReference type="OrthoDB" id="5196541at2"/>
<dbReference type="InterPro" id="IPR044992">
    <property type="entry name" value="ChyE-like"/>
</dbReference>
<dbReference type="RefSeq" id="WP_098469572.1">
    <property type="nucleotide sequence ID" value="NZ_PDJD01000001.1"/>
</dbReference>
<dbReference type="PROSITE" id="PS51273">
    <property type="entry name" value="GATASE_TYPE_1"/>
    <property type="match status" value="1"/>
</dbReference>
<dbReference type="Gene3D" id="3.40.50.880">
    <property type="match status" value="1"/>
</dbReference>
<organism evidence="2 3">
    <name type="scientific">Serinibacter salmoneus</name>
    <dbReference type="NCBI Taxonomy" id="556530"/>
    <lineage>
        <taxon>Bacteria</taxon>
        <taxon>Bacillati</taxon>
        <taxon>Actinomycetota</taxon>
        <taxon>Actinomycetes</taxon>
        <taxon>Micrococcales</taxon>
        <taxon>Beutenbergiaceae</taxon>
        <taxon>Serinibacter</taxon>
    </lineage>
</organism>
<keyword evidence="3" id="KW-1185">Reference proteome</keyword>
<accession>A0A2A9D449</accession>
<gene>
    <name evidence="2" type="ORF">ATL40_2236</name>
</gene>
<dbReference type="GO" id="GO:0005829">
    <property type="term" value="C:cytosol"/>
    <property type="evidence" value="ECO:0007669"/>
    <property type="project" value="TreeGrafter"/>
</dbReference>
<comment type="caution">
    <text evidence="2">The sequence shown here is derived from an EMBL/GenBank/DDBJ whole genome shotgun (WGS) entry which is preliminary data.</text>
</comment>
<dbReference type="EMBL" id="PDJD01000001">
    <property type="protein sequence ID" value="PFG20629.1"/>
    <property type="molecule type" value="Genomic_DNA"/>
</dbReference>
<name>A0A2A9D449_9MICO</name>
<dbReference type="PANTHER" id="PTHR42695">
    <property type="entry name" value="GLUTAMINE AMIDOTRANSFERASE YLR126C-RELATED"/>
    <property type="match status" value="1"/>
</dbReference>
<dbReference type="AlphaFoldDB" id="A0A2A9D449"/>
<dbReference type="Proteomes" id="UP000224915">
    <property type="component" value="Unassembled WGS sequence"/>
</dbReference>
<dbReference type="PANTHER" id="PTHR42695:SF5">
    <property type="entry name" value="GLUTAMINE AMIDOTRANSFERASE YLR126C-RELATED"/>
    <property type="match status" value="1"/>
</dbReference>
<dbReference type="Pfam" id="PF00117">
    <property type="entry name" value="GATase"/>
    <property type="match status" value="1"/>
</dbReference>